<dbReference type="InterPro" id="IPR025623">
    <property type="entry name" value="YusW"/>
</dbReference>
<gene>
    <name evidence="3" type="ORF">PJ311_12860</name>
</gene>
<feature type="chain" id="PRO_5046862186" evidence="2">
    <location>
        <begin position="22"/>
        <end position="145"/>
    </location>
</feature>
<reference evidence="3 4" key="1">
    <citation type="submission" date="2023-01" db="EMBL/GenBank/DDBJ databases">
        <title>Bacillus changyiensis sp. nov., isolated from a coastal deposit.</title>
        <authorList>
            <person name="Xiao G."/>
            <person name="Lai Q."/>
            <person name="Hu Z."/>
            <person name="Shao Z."/>
        </authorList>
    </citation>
    <scope>NUCLEOTIDE SEQUENCE [LARGE SCALE GENOMIC DNA]</scope>
    <source>
        <strain evidence="3 4">CLL-7-23</strain>
    </source>
</reference>
<dbReference type="Proteomes" id="UP001211894">
    <property type="component" value="Unassembled WGS sequence"/>
</dbReference>
<proteinExistence type="predicted"/>
<organism evidence="3 4">
    <name type="scientific">Bacillus changyiensis</name>
    <dbReference type="NCBI Taxonomy" id="3004103"/>
    <lineage>
        <taxon>Bacteria</taxon>
        <taxon>Bacillati</taxon>
        <taxon>Bacillota</taxon>
        <taxon>Bacilli</taxon>
        <taxon>Bacillales</taxon>
        <taxon>Bacillaceae</taxon>
        <taxon>Bacillus</taxon>
    </lineage>
</organism>
<dbReference type="EMBL" id="JAQKAB010000008">
    <property type="protein sequence ID" value="MDA7027477.1"/>
    <property type="molecule type" value="Genomic_DNA"/>
</dbReference>
<evidence type="ECO:0000313" key="4">
    <source>
        <dbReference type="Proteomes" id="UP001211894"/>
    </source>
</evidence>
<keyword evidence="1" id="KW-0175">Coiled coil</keyword>
<dbReference type="PROSITE" id="PS51257">
    <property type="entry name" value="PROKAR_LIPOPROTEIN"/>
    <property type="match status" value="1"/>
</dbReference>
<protein>
    <submittedName>
        <fullName evidence="3">YusW family protein</fullName>
    </submittedName>
</protein>
<dbReference type="RefSeq" id="WP_271341318.1">
    <property type="nucleotide sequence ID" value="NZ_JAQKAB010000008.1"/>
</dbReference>
<comment type="caution">
    <text evidence="3">The sequence shown here is derived from an EMBL/GenBank/DDBJ whole genome shotgun (WGS) entry which is preliminary data.</text>
</comment>
<keyword evidence="4" id="KW-1185">Reference proteome</keyword>
<evidence type="ECO:0000313" key="3">
    <source>
        <dbReference type="EMBL" id="MDA7027477.1"/>
    </source>
</evidence>
<sequence length="145" mass="16556">MNLLKITCFAILIILTGCQMAVEKHSERKIEDTPVTDIKAIPFAEFMLKVNYGNGKHNTFKAKYHKQEGEVAEIDDQLNDVNREGEEALHEMKMILSELSITKSDADRTVIRHVLEAFNLDDGYDQFQLQVKWPDGSLRVCTGKE</sequence>
<keyword evidence="2" id="KW-0732">Signal</keyword>
<feature type="signal peptide" evidence="2">
    <location>
        <begin position="1"/>
        <end position="21"/>
    </location>
</feature>
<feature type="coiled-coil region" evidence="1">
    <location>
        <begin position="64"/>
        <end position="91"/>
    </location>
</feature>
<accession>A0ABT4X5U4</accession>
<name>A0ABT4X5U4_9BACI</name>
<evidence type="ECO:0000256" key="1">
    <source>
        <dbReference type="SAM" id="Coils"/>
    </source>
</evidence>
<evidence type="ECO:0000256" key="2">
    <source>
        <dbReference type="SAM" id="SignalP"/>
    </source>
</evidence>
<dbReference type="Pfam" id="PF14039">
    <property type="entry name" value="YusW"/>
    <property type="match status" value="1"/>
</dbReference>